<dbReference type="KEGG" id="mprt:ET475_08630"/>
<dbReference type="PANTHER" id="PTHR30146:SF153">
    <property type="entry name" value="LACTOSE OPERON REPRESSOR"/>
    <property type="match status" value="1"/>
</dbReference>
<reference evidence="6 7" key="1">
    <citation type="submission" date="2019-01" db="EMBL/GenBank/DDBJ databases">
        <title>Genome sequencing of strain DFW100M-13.</title>
        <authorList>
            <person name="Heo J."/>
            <person name="Kim S.-J."/>
            <person name="Kim J.-S."/>
            <person name="Hong S.-B."/>
            <person name="Kwon S.-W."/>
        </authorList>
    </citation>
    <scope>NUCLEOTIDE SEQUENCE [LARGE SCALE GENOMIC DNA]</scope>
    <source>
        <strain evidence="6 7">DFW100M-13</strain>
    </source>
</reference>
<accession>A0A4P6EIF6</accession>
<evidence type="ECO:0000256" key="2">
    <source>
        <dbReference type="ARBA" id="ARBA00023125"/>
    </source>
</evidence>
<protein>
    <submittedName>
        <fullName evidence="6">LacI family transcriptional regulator</fullName>
    </submittedName>
</protein>
<dbReference type="Proteomes" id="UP000293995">
    <property type="component" value="Chromosome"/>
</dbReference>
<organism evidence="6 7">
    <name type="scientific">Microbacterium protaetiae</name>
    <dbReference type="NCBI Taxonomy" id="2509458"/>
    <lineage>
        <taxon>Bacteria</taxon>
        <taxon>Bacillati</taxon>
        <taxon>Actinomycetota</taxon>
        <taxon>Actinomycetes</taxon>
        <taxon>Micrococcales</taxon>
        <taxon>Microbacteriaceae</taxon>
        <taxon>Microbacterium</taxon>
    </lineage>
</organism>
<evidence type="ECO:0000256" key="1">
    <source>
        <dbReference type="ARBA" id="ARBA00023015"/>
    </source>
</evidence>
<evidence type="ECO:0000259" key="5">
    <source>
        <dbReference type="PROSITE" id="PS50932"/>
    </source>
</evidence>
<keyword evidence="3" id="KW-0804">Transcription</keyword>
<keyword evidence="2" id="KW-0238">DNA-binding</keyword>
<evidence type="ECO:0000256" key="3">
    <source>
        <dbReference type="ARBA" id="ARBA00023163"/>
    </source>
</evidence>
<name>A0A4P6EIF6_9MICO</name>
<dbReference type="OrthoDB" id="3288692at2"/>
<dbReference type="InterPro" id="IPR010982">
    <property type="entry name" value="Lambda_DNA-bd_dom_sf"/>
</dbReference>
<dbReference type="EMBL" id="CP035494">
    <property type="protein sequence ID" value="QAY61786.1"/>
    <property type="molecule type" value="Genomic_DNA"/>
</dbReference>
<dbReference type="PROSITE" id="PS00356">
    <property type="entry name" value="HTH_LACI_1"/>
    <property type="match status" value="1"/>
</dbReference>
<evidence type="ECO:0000313" key="7">
    <source>
        <dbReference type="Proteomes" id="UP000293995"/>
    </source>
</evidence>
<evidence type="ECO:0000256" key="4">
    <source>
        <dbReference type="SAM" id="MobiDB-lite"/>
    </source>
</evidence>
<dbReference type="CDD" id="cd01392">
    <property type="entry name" value="HTH_LacI"/>
    <property type="match status" value="1"/>
</dbReference>
<dbReference type="GO" id="GO:0000976">
    <property type="term" value="F:transcription cis-regulatory region binding"/>
    <property type="evidence" value="ECO:0007669"/>
    <property type="project" value="TreeGrafter"/>
</dbReference>
<dbReference type="SMART" id="SM00354">
    <property type="entry name" value="HTH_LACI"/>
    <property type="match status" value="1"/>
</dbReference>
<dbReference type="SUPFAM" id="SSF47413">
    <property type="entry name" value="lambda repressor-like DNA-binding domains"/>
    <property type="match status" value="1"/>
</dbReference>
<sequence length="312" mass="33491">MADTPASRATLRDVARESHVSPATVSFVLNETPGQSISPETSQRVREAARRLGYRPHHIARALREGASRTVLLSTAGLPSGRSLDSFISGLEDELRSYDHALLVAHGREGGSIHPEVIDAFAPRAILDLGVVYTGDDAGWEGGWIDGLAAHVFAQLHYLADRGHREIAIAMPTTGVTARFASLRLDHAREAARTLGLRPPVEVDVGDDRDDAGAALTAMRMRHPSVSAIAAFDDNTALIALSALAELRVDVPSEIAVIGFDDDRYGALWHPCLTTVHIDAEAYGRRAARVALGRDPGTTQPAPTQIIRRDSA</sequence>
<dbReference type="InterPro" id="IPR000843">
    <property type="entry name" value="HTH_LacI"/>
</dbReference>
<dbReference type="GO" id="GO:0003700">
    <property type="term" value="F:DNA-binding transcription factor activity"/>
    <property type="evidence" value="ECO:0007669"/>
    <property type="project" value="TreeGrafter"/>
</dbReference>
<keyword evidence="7" id="KW-1185">Reference proteome</keyword>
<dbReference type="CDD" id="cd06267">
    <property type="entry name" value="PBP1_LacI_sugar_binding-like"/>
    <property type="match status" value="1"/>
</dbReference>
<proteinExistence type="predicted"/>
<dbReference type="AlphaFoldDB" id="A0A4P6EIF6"/>
<dbReference type="InterPro" id="IPR028082">
    <property type="entry name" value="Peripla_BP_I"/>
</dbReference>
<dbReference type="InterPro" id="IPR046335">
    <property type="entry name" value="LacI/GalR-like_sensor"/>
</dbReference>
<dbReference type="Gene3D" id="1.10.260.40">
    <property type="entry name" value="lambda repressor-like DNA-binding domains"/>
    <property type="match status" value="1"/>
</dbReference>
<dbReference type="SUPFAM" id="SSF53822">
    <property type="entry name" value="Periplasmic binding protein-like I"/>
    <property type="match status" value="1"/>
</dbReference>
<evidence type="ECO:0000313" key="6">
    <source>
        <dbReference type="EMBL" id="QAY61786.1"/>
    </source>
</evidence>
<gene>
    <name evidence="6" type="ORF">ET475_08630</name>
</gene>
<feature type="domain" description="HTH lacI-type" evidence="5">
    <location>
        <begin position="9"/>
        <end position="65"/>
    </location>
</feature>
<feature type="region of interest" description="Disordered" evidence="4">
    <location>
        <begin position="293"/>
        <end position="312"/>
    </location>
</feature>
<dbReference type="Pfam" id="PF13377">
    <property type="entry name" value="Peripla_BP_3"/>
    <property type="match status" value="1"/>
</dbReference>
<keyword evidence="1" id="KW-0805">Transcription regulation</keyword>
<dbReference type="PROSITE" id="PS50932">
    <property type="entry name" value="HTH_LACI_2"/>
    <property type="match status" value="1"/>
</dbReference>
<dbReference type="Pfam" id="PF00356">
    <property type="entry name" value="LacI"/>
    <property type="match status" value="1"/>
</dbReference>
<dbReference type="PANTHER" id="PTHR30146">
    <property type="entry name" value="LACI-RELATED TRANSCRIPTIONAL REPRESSOR"/>
    <property type="match status" value="1"/>
</dbReference>
<dbReference type="Gene3D" id="3.40.50.2300">
    <property type="match status" value="1"/>
</dbReference>